<dbReference type="PROSITE" id="PS50267">
    <property type="entry name" value="NA_NEUROTRAN_SYMP_3"/>
    <property type="match status" value="1"/>
</dbReference>
<accession>C4Z230</accession>
<dbReference type="InterPro" id="IPR000175">
    <property type="entry name" value="Na/ntran_symport"/>
</dbReference>
<dbReference type="HOGENOM" id="CLU_006855_3_0_9"/>
<dbReference type="Proteomes" id="UP000001476">
    <property type="component" value="Chromosome"/>
</dbReference>
<organism evidence="7 8">
    <name type="scientific">Lachnospira eligens (strain ATCC 27750 / DSM 3376 / VPI C15-48 / C15-B4)</name>
    <name type="common">Eubacterium eligens</name>
    <dbReference type="NCBI Taxonomy" id="515620"/>
    <lineage>
        <taxon>Bacteria</taxon>
        <taxon>Bacillati</taxon>
        <taxon>Bacillota</taxon>
        <taxon>Clostridia</taxon>
        <taxon>Lachnospirales</taxon>
        <taxon>Lachnospiraceae</taxon>
        <taxon>Lachnospira</taxon>
    </lineage>
</organism>
<reference evidence="7 8" key="1">
    <citation type="journal article" date="2009" name="Proc. Natl. Acad. Sci. U.S.A.">
        <title>Characterizing a model human gut microbiota composed of members of its two dominant bacterial phyla.</title>
        <authorList>
            <person name="Mahowald M.A."/>
            <person name="Rey F.E."/>
            <person name="Seedorf H."/>
            <person name="Turnbaugh P.J."/>
            <person name="Fulton R.S."/>
            <person name="Wollam A."/>
            <person name="Shah N."/>
            <person name="Wang C."/>
            <person name="Magrini V."/>
            <person name="Wilson R.K."/>
            <person name="Cantarel B.L."/>
            <person name="Coutinho P.M."/>
            <person name="Henrissat B."/>
            <person name="Crock L.W."/>
            <person name="Russell A."/>
            <person name="Verberkmoes N.C."/>
            <person name="Hettich R.L."/>
            <person name="Gordon J.I."/>
        </authorList>
    </citation>
    <scope>NUCLEOTIDE SEQUENCE [LARGE SCALE GENOMIC DNA]</scope>
    <source>
        <strain evidence="8">ATCC 27750 / DSM 3376 / VPI C15-48 / C15-B4</strain>
    </source>
</reference>
<dbReference type="eggNOG" id="COG0733">
    <property type="taxonomic scope" value="Bacteria"/>
</dbReference>
<dbReference type="KEGG" id="eel:EUBELI_00184"/>
<dbReference type="EMBL" id="CP001104">
    <property type="protein sequence ID" value="ACR71220.1"/>
    <property type="molecule type" value="Genomic_DNA"/>
</dbReference>
<dbReference type="InterPro" id="IPR047218">
    <property type="entry name" value="YocR/YhdH-like"/>
</dbReference>
<sequence length="456" mass="48006">MRKKGTKAMGNNGIELERDGFKSRTGFILACIGSAVGMGNIWRFPYMVSAWGGMTFLIPYVLFVILIGSTGVIEEMALGRATKGGPIKAFGDCMQMRTGKRKAGEAIGFIPVLGSLALAMGYTVVVGWIFKYTYLAFSGKLSAMGNDMSAIGGMFGSTASTFGNNMWLIIAMVVTAVIMALGIAGGIEKANKVMMPLLFIMFVGLGIYIFTLPGSSAGYKYIFTLNPKELLDIKLWIYAFGQAFFSLSIAGNGTVIYGSYLSDKENIVSSARNVAVFDTIAALLAAFVIIPGMAAGGAELSSGGPGLMFIYLVNVFNGMPGGKIVGIVFYVCVLFAGMSSLVNLYEAPVATIQEKLKLNRVASVGIIAVAGCVVSLVIQGIVSGWMDAVSIYICPLGAMLAAIMFFWVEGKKFAVDAVNAGADKPIGKWFVPLGKYVLVPLALVALIAGALLGGIG</sequence>
<dbReference type="PANTHER" id="PTHR42948:SF1">
    <property type="entry name" value="TRANSPORTER"/>
    <property type="match status" value="1"/>
</dbReference>
<feature type="transmembrane region" description="Helical" evidence="6">
    <location>
        <begin position="324"/>
        <end position="342"/>
    </location>
</feature>
<dbReference type="NCBIfam" id="NF037979">
    <property type="entry name" value="Na_transp"/>
    <property type="match status" value="1"/>
</dbReference>
<feature type="transmembrane region" description="Helical" evidence="6">
    <location>
        <begin position="106"/>
        <end position="130"/>
    </location>
</feature>
<evidence type="ECO:0000256" key="6">
    <source>
        <dbReference type="SAM" id="Phobius"/>
    </source>
</evidence>
<dbReference type="STRING" id="515620.EUBELI_00184"/>
<dbReference type="PRINTS" id="PR00176">
    <property type="entry name" value="NANEUSMPORT"/>
</dbReference>
<feature type="transmembrane region" description="Helical" evidence="6">
    <location>
        <begin position="362"/>
        <end position="382"/>
    </location>
</feature>
<evidence type="ECO:0000256" key="2">
    <source>
        <dbReference type="ARBA" id="ARBA00022448"/>
    </source>
</evidence>
<evidence type="ECO:0000256" key="4">
    <source>
        <dbReference type="ARBA" id="ARBA00022989"/>
    </source>
</evidence>
<evidence type="ECO:0000256" key="3">
    <source>
        <dbReference type="ARBA" id="ARBA00022692"/>
    </source>
</evidence>
<gene>
    <name evidence="7" type="ordered locus">EUBELI_00184</name>
</gene>
<keyword evidence="2" id="KW-0813">Transport</keyword>
<feature type="transmembrane region" description="Helical" evidence="6">
    <location>
        <begin position="48"/>
        <end position="73"/>
    </location>
</feature>
<evidence type="ECO:0000256" key="1">
    <source>
        <dbReference type="ARBA" id="ARBA00004141"/>
    </source>
</evidence>
<feature type="transmembrane region" description="Helical" evidence="6">
    <location>
        <begin position="21"/>
        <end position="42"/>
    </location>
</feature>
<dbReference type="SUPFAM" id="SSF161070">
    <property type="entry name" value="SNF-like"/>
    <property type="match status" value="1"/>
</dbReference>
<name>C4Z230_LACE2</name>
<feature type="transmembrane region" description="Helical" evidence="6">
    <location>
        <begin position="274"/>
        <end position="294"/>
    </location>
</feature>
<dbReference type="Pfam" id="PF00209">
    <property type="entry name" value="SNF"/>
    <property type="match status" value="2"/>
</dbReference>
<evidence type="ECO:0000313" key="7">
    <source>
        <dbReference type="EMBL" id="ACR71220.1"/>
    </source>
</evidence>
<dbReference type="CDD" id="cd10336">
    <property type="entry name" value="SLC6sbd_Tyt1-Like"/>
    <property type="match status" value="1"/>
</dbReference>
<dbReference type="InterPro" id="IPR037272">
    <property type="entry name" value="SNS_sf"/>
</dbReference>
<feature type="transmembrane region" description="Helical" evidence="6">
    <location>
        <begin position="197"/>
        <end position="215"/>
    </location>
</feature>
<feature type="transmembrane region" description="Helical" evidence="6">
    <location>
        <begin position="166"/>
        <end position="185"/>
    </location>
</feature>
<evidence type="ECO:0000313" key="8">
    <source>
        <dbReference type="Proteomes" id="UP000001476"/>
    </source>
</evidence>
<proteinExistence type="predicted"/>
<keyword evidence="8" id="KW-1185">Reference proteome</keyword>
<dbReference type="PANTHER" id="PTHR42948">
    <property type="entry name" value="TRANSPORTER"/>
    <property type="match status" value="1"/>
</dbReference>
<dbReference type="GO" id="GO:0016020">
    <property type="term" value="C:membrane"/>
    <property type="evidence" value="ECO:0007669"/>
    <property type="project" value="UniProtKB-SubCell"/>
</dbReference>
<protein>
    <submittedName>
        <fullName evidence="7">Neurotransmitter:Na+ symporter, NSS family</fullName>
    </submittedName>
</protein>
<evidence type="ECO:0000256" key="5">
    <source>
        <dbReference type="ARBA" id="ARBA00023136"/>
    </source>
</evidence>
<keyword evidence="4 6" id="KW-1133">Transmembrane helix</keyword>
<keyword evidence="3 6" id="KW-0812">Transmembrane</keyword>
<dbReference type="AlphaFoldDB" id="C4Z230"/>
<feature type="transmembrane region" description="Helical" evidence="6">
    <location>
        <begin position="235"/>
        <end position="262"/>
    </location>
</feature>
<feature type="transmembrane region" description="Helical" evidence="6">
    <location>
        <begin position="389"/>
        <end position="408"/>
    </location>
</feature>
<comment type="subcellular location">
    <subcellularLocation>
        <location evidence="1">Membrane</location>
        <topology evidence="1">Multi-pass membrane protein</topology>
    </subcellularLocation>
</comment>
<keyword evidence="5 6" id="KW-0472">Membrane</keyword>
<feature type="transmembrane region" description="Helical" evidence="6">
    <location>
        <begin position="436"/>
        <end position="455"/>
    </location>
</feature>